<keyword evidence="2 4" id="KW-0378">Hydrolase</keyword>
<dbReference type="RefSeq" id="WP_266054732.1">
    <property type="nucleotide sequence ID" value="NZ_JAPFQN010000002.1"/>
</dbReference>
<evidence type="ECO:0000256" key="2">
    <source>
        <dbReference type="ARBA" id="ARBA00022801"/>
    </source>
</evidence>
<reference evidence="4 5" key="1">
    <citation type="submission" date="2022-11" db="EMBL/GenBank/DDBJ databases">
        <title>The characterization of three novel Bacteroidetes species and genomic analysis of their roles in tidal elemental geochemical cycles.</title>
        <authorList>
            <person name="Ma K."/>
        </authorList>
    </citation>
    <scope>NUCLEOTIDE SEQUENCE [LARGE SCALE GENOMIC DNA]</scope>
    <source>
        <strain evidence="4 5">M17</strain>
    </source>
</reference>
<proteinExistence type="inferred from homology"/>
<dbReference type="SUPFAM" id="SSF53474">
    <property type="entry name" value="alpha/beta-Hydrolases"/>
    <property type="match status" value="1"/>
</dbReference>
<keyword evidence="5" id="KW-1185">Reference proteome</keyword>
<sequence>MASIKSSYYKYLLSLQDKKRGGRTAHPKVVRKVFNKLASKVSHLSGLEQVKFKVNGIGVSRITSGKVSEKQAIVFIHGGGYCFGSVRTHLSLMGQVSKSCHLPVFGVEYSLAPENKYPKAIEEISLVIDYLRESYPEIRKIHLMGDSSGGGLALATALYRRDKLKPNVDSLVLLSPWVNLDVNSGIYDLPSGKDHMFQPSDLKWMASYYATTEQIKSHEEYASPLGCDLYSLPPMFIQVGSHEILLHDAVKLAEKAASSGNKVELDIWDKMFHVWHFLAPSLPEANKALLKVAQFIVNSE</sequence>
<dbReference type="EMBL" id="JAPFQN010000002">
    <property type="protein sequence ID" value="MCX2742490.1"/>
    <property type="molecule type" value="Genomic_DNA"/>
</dbReference>
<organism evidence="4 5">
    <name type="scientific">Mangrovivirga halotolerans</name>
    <dbReference type="NCBI Taxonomy" id="2993936"/>
    <lineage>
        <taxon>Bacteria</taxon>
        <taxon>Pseudomonadati</taxon>
        <taxon>Bacteroidota</taxon>
        <taxon>Cytophagia</taxon>
        <taxon>Cytophagales</taxon>
        <taxon>Mangrovivirgaceae</taxon>
        <taxon>Mangrovivirga</taxon>
    </lineage>
</organism>
<dbReference type="PANTHER" id="PTHR48081:SF8">
    <property type="entry name" value="ALPHA_BETA HYDROLASE FOLD-3 DOMAIN-CONTAINING PROTEIN-RELATED"/>
    <property type="match status" value="1"/>
</dbReference>
<dbReference type="GO" id="GO:0016787">
    <property type="term" value="F:hydrolase activity"/>
    <property type="evidence" value="ECO:0007669"/>
    <property type="project" value="UniProtKB-KW"/>
</dbReference>
<comment type="similarity">
    <text evidence="1">Belongs to the 'GDXG' lipolytic enzyme family.</text>
</comment>
<dbReference type="PROSITE" id="PS01173">
    <property type="entry name" value="LIPASE_GDXG_HIS"/>
    <property type="match status" value="1"/>
</dbReference>
<dbReference type="Proteomes" id="UP001209885">
    <property type="component" value="Unassembled WGS sequence"/>
</dbReference>
<dbReference type="InterPro" id="IPR013094">
    <property type="entry name" value="AB_hydrolase_3"/>
</dbReference>
<evidence type="ECO:0000313" key="4">
    <source>
        <dbReference type="EMBL" id="MCX2742490.1"/>
    </source>
</evidence>
<name>A0ABT3RL16_9BACT</name>
<evidence type="ECO:0000259" key="3">
    <source>
        <dbReference type="Pfam" id="PF07859"/>
    </source>
</evidence>
<dbReference type="Gene3D" id="3.40.50.1820">
    <property type="entry name" value="alpha/beta hydrolase"/>
    <property type="match status" value="1"/>
</dbReference>
<evidence type="ECO:0000256" key="1">
    <source>
        <dbReference type="ARBA" id="ARBA00010515"/>
    </source>
</evidence>
<dbReference type="PANTHER" id="PTHR48081">
    <property type="entry name" value="AB HYDROLASE SUPERFAMILY PROTEIN C4A8.06C"/>
    <property type="match status" value="1"/>
</dbReference>
<evidence type="ECO:0000313" key="5">
    <source>
        <dbReference type="Proteomes" id="UP001209885"/>
    </source>
</evidence>
<dbReference type="InterPro" id="IPR002168">
    <property type="entry name" value="Lipase_GDXG_HIS_AS"/>
</dbReference>
<dbReference type="InterPro" id="IPR050300">
    <property type="entry name" value="GDXG_lipolytic_enzyme"/>
</dbReference>
<protein>
    <submittedName>
        <fullName evidence="4">Alpha/beta hydrolase</fullName>
    </submittedName>
</protein>
<feature type="domain" description="Alpha/beta hydrolase fold-3" evidence="3">
    <location>
        <begin position="73"/>
        <end position="276"/>
    </location>
</feature>
<dbReference type="Pfam" id="PF07859">
    <property type="entry name" value="Abhydrolase_3"/>
    <property type="match status" value="1"/>
</dbReference>
<dbReference type="InterPro" id="IPR029058">
    <property type="entry name" value="AB_hydrolase_fold"/>
</dbReference>
<comment type="caution">
    <text evidence="4">The sequence shown here is derived from an EMBL/GenBank/DDBJ whole genome shotgun (WGS) entry which is preliminary data.</text>
</comment>
<accession>A0ABT3RL16</accession>
<gene>
    <name evidence="4" type="ORF">OO013_01365</name>
</gene>